<reference evidence="1" key="1">
    <citation type="submission" date="2020-08" db="EMBL/GenBank/DDBJ databases">
        <title>Multicomponent nature underlies the extraordinary mechanical properties of spider dragline silk.</title>
        <authorList>
            <person name="Kono N."/>
            <person name="Nakamura H."/>
            <person name="Mori M."/>
            <person name="Yoshida Y."/>
            <person name="Ohtoshi R."/>
            <person name="Malay A.D."/>
            <person name="Moran D.A.P."/>
            <person name="Tomita M."/>
            <person name="Numata K."/>
            <person name="Arakawa K."/>
        </authorList>
    </citation>
    <scope>NUCLEOTIDE SEQUENCE</scope>
</reference>
<evidence type="ECO:0000313" key="1">
    <source>
        <dbReference type="EMBL" id="GFT79868.1"/>
    </source>
</evidence>
<dbReference type="Proteomes" id="UP000887013">
    <property type="component" value="Unassembled WGS sequence"/>
</dbReference>
<dbReference type="AlphaFoldDB" id="A0A8X6PR30"/>
<proteinExistence type="predicted"/>
<sequence>MKHLQSTALPTELSTAADYCEDLVDVTLAVVSKQSFLTFSSQFHLTFTNSFEQQTWLLLETIFLCMDLSAEKKEHISLLTYVLHIKYDSFILETLLIVIGFYGNAICTLRCLLLDLQKTVFGSDRLKGL</sequence>
<dbReference type="EMBL" id="BMAW01022856">
    <property type="protein sequence ID" value="GFT79868.1"/>
    <property type="molecule type" value="Genomic_DNA"/>
</dbReference>
<organism evidence="1 2">
    <name type="scientific">Nephila pilipes</name>
    <name type="common">Giant wood spider</name>
    <name type="synonym">Nephila maculata</name>
    <dbReference type="NCBI Taxonomy" id="299642"/>
    <lineage>
        <taxon>Eukaryota</taxon>
        <taxon>Metazoa</taxon>
        <taxon>Ecdysozoa</taxon>
        <taxon>Arthropoda</taxon>
        <taxon>Chelicerata</taxon>
        <taxon>Arachnida</taxon>
        <taxon>Araneae</taxon>
        <taxon>Araneomorphae</taxon>
        <taxon>Entelegynae</taxon>
        <taxon>Araneoidea</taxon>
        <taxon>Nephilidae</taxon>
        <taxon>Nephila</taxon>
    </lineage>
</organism>
<gene>
    <name evidence="1" type="ORF">NPIL_529151</name>
</gene>
<name>A0A8X6PR30_NEPPI</name>
<evidence type="ECO:0000313" key="2">
    <source>
        <dbReference type="Proteomes" id="UP000887013"/>
    </source>
</evidence>
<comment type="caution">
    <text evidence="1">The sequence shown here is derived from an EMBL/GenBank/DDBJ whole genome shotgun (WGS) entry which is preliminary data.</text>
</comment>
<accession>A0A8X6PR30</accession>
<keyword evidence="2" id="KW-1185">Reference proteome</keyword>
<protein>
    <submittedName>
        <fullName evidence="1">Uncharacterized protein</fullName>
    </submittedName>
</protein>